<feature type="coiled-coil region" evidence="12">
    <location>
        <begin position="99"/>
        <end position="126"/>
    </location>
</feature>
<dbReference type="GO" id="GO:0060285">
    <property type="term" value="P:cilium-dependent cell motility"/>
    <property type="evidence" value="ECO:0007669"/>
    <property type="project" value="TreeGrafter"/>
</dbReference>
<evidence type="ECO:0000256" key="3">
    <source>
        <dbReference type="ARBA" id="ARBA00022846"/>
    </source>
</evidence>
<feature type="domain" description="Dynein regulatory complex protein 1/2 N-terminal" evidence="14">
    <location>
        <begin position="39"/>
        <end position="126"/>
    </location>
</feature>
<evidence type="ECO:0000259" key="14">
    <source>
        <dbReference type="Pfam" id="PF14772"/>
    </source>
</evidence>
<dbReference type="PANTHER" id="PTHR21625">
    <property type="entry name" value="NYD-SP28 PROTEIN"/>
    <property type="match status" value="1"/>
</dbReference>
<protein>
    <recommendedName>
        <fullName evidence="10">Dynein regulatory complex subunit 2</fullName>
    </recommendedName>
</protein>
<keyword evidence="2" id="KW-0963">Cytoplasm</keyword>
<evidence type="ECO:0000256" key="8">
    <source>
        <dbReference type="ARBA" id="ARBA00037841"/>
    </source>
</evidence>
<reference evidence="15" key="1">
    <citation type="submission" date="2021-09" db="EMBL/GenBank/DDBJ databases">
        <authorList>
            <consortium name="AG Swart"/>
            <person name="Singh M."/>
            <person name="Singh A."/>
            <person name="Seah K."/>
            <person name="Emmerich C."/>
        </authorList>
    </citation>
    <scope>NUCLEOTIDE SEQUENCE</scope>
    <source>
        <strain evidence="15">ATCC30299</strain>
    </source>
</reference>
<dbReference type="GO" id="GO:0070286">
    <property type="term" value="P:axonemal dynein complex assembly"/>
    <property type="evidence" value="ECO:0007669"/>
    <property type="project" value="InterPro"/>
</dbReference>
<accession>A0AAU9KFQ6</accession>
<keyword evidence="3" id="KW-0282">Flagellum</keyword>
<dbReference type="InterPro" id="IPR039750">
    <property type="entry name" value="DRC1/DRC2"/>
</dbReference>
<evidence type="ECO:0000256" key="13">
    <source>
        <dbReference type="SAM" id="MobiDB-lite"/>
    </source>
</evidence>
<keyword evidence="6" id="KW-0206">Cytoskeleton</keyword>
<keyword evidence="5" id="KW-0969">Cilium</keyword>
<keyword evidence="16" id="KW-1185">Reference proteome</keyword>
<comment type="subcellular location">
    <subcellularLocation>
        <location evidence="1">Cytoplasm</location>
        <location evidence="1">Cytoskeleton</location>
        <location evidence="1">Flagellum axoneme</location>
    </subcellularLocation>
    <subcellularLocation>
        <location evidence="8">Cytoplasm</location>
        <location evidence="8">Cytoskeleton</location>
        <location evidence="8">Flagellum basal body</location>
    </subcellularLocation>
</comment>
<evidence type="ECO:0000313" key="16">
    <source>
        <dbReference type="Proteomes" id="UP001162131"/>
    </source>
</evidence>
<evidence type="ECO:0000256" key="12">
    <source>
        <dbReference type="SAM" id="Coils"/>
    </source>
</evidence>
<evidence type="ECO:0000256" key="7">
    <source>
        <dbReference type="ARBA" id="ARBA00023273"/>
    </source>
</evidence>
<dbReference type="GO" id="GO:0005858">
    <property type="term" value="C:axonemal dynein complex"/>
    <property type="evidence" value="ECO:0007669"/>
    <property type="project" value="InterPro"/>
</dbReference>
<name>A0AAU9KFQ6_9CILI</name>
<evidence type="ECO:0000256" key="1">
    <source>
        <dbReference type="ARBA" id="ARBA00004611"/>
    </source>
</evidence>
<dbReference type="EMBL" id="CAJZBQ010000064">
    <property type="protein sequence ID" value="CAG9336333.1"/>
    <property type="molecule type" value="Genomic_DNA"/>
</dbReference>
<dbReference type="GO" id="GO:0003352">
    <property type="term" value="P:regulation of cilium movement"/>
    <property type="evidence" value="ECO:0007669"/>
    <property type="project" value="TreeGrafter"/>
</dbReference>
<evidence type="ECO:0000313" key="15">
    <source>
        <dbReference type="EMBL" id="CAG9336333.1"/>
    </source>
</evidence>
<dbReference type="Proteomes" id="UP001162131">
    <property type="component" value="Unassembled WGS sequence"/>
</dbReference>
<keyword evidence="7" id="KW-0966">Cell projection</keyword>
<comment type="function">
    <text evidence="11">Component of the nexin-dynein regulatory complex (N-DRC), a key regulator of ciliary/flagellar motility which maintains the alignment and integrity of the distal axoneme and regulates microtubule sliding in motile axonemes. Plays a critical role in the assembly of N-DRC and also stabilizes the assembly of multiple inner dynein arms and radial spokes. Coassembles with DRC1 to form a central scaffold needed for assembly of the N-DRC and its attachment to the outer doublet microtubules.</text>
</comment>
<proteinExistence type="inferred from homology"/>
<evidence type="ECO:0000256" key="9">
    <source>
        <dbReference type="ARBA" id="ARBA00038424"/>
    </source>
</evidence>
<organism evidence="15 16">
    <name type="scientific">Blepharisma stoltei</name>
    <dbReference type="NCBI Taxonomy" id="1481888"/>
    <lineage>
        <taxon>Eukaryota</taxon>
        <taxon>Sar</taxon>
        <taxon>Alveolata</taxon>
        <taxon>Ciliophora</taxon>
        <taxon>Postciliodesmatophora</taxon>
        <taxon>Heterotrichea</taxon>
        <taxon>Heterotrichida</taxon>
        <taxon>Blepharismidae</taxon>
        <taxon>Blepharisma</taxon>
    </lineage>
</organism>
<evidence type="ECO:0000256" key="11">
    <source>
        <dbReference type="ARBA" id="ARBA00045865"/>
    </source>
</evidence>
<sequence length="514" mass="61333">MVLLGKLLKGRSTRAPKDLRGVRIRQVHMQIQAEDLKNEEEFHKKKREHLRNTIQEEQKITNFNKKKIVTEWRKIMRMAKTDELKREIEIYSQNHEREVDSKDAVMQMLDRDLEEAEEQYQTALRNFMIHVDRLLALQDSRLQGLEEEFKRDLKILEDEFMLERKEIVENHKQEKKELQDVINAVQEEEKRKQDQIKSRHETNLEGSKRNEETSILQRILESKTNDLKRELDMNFTNYQQGSKDFNTNFFKLMNQNKEDQKKIERLHRRVEAYKDAIEKLKSEASKTEKECEARNQALKNELDTVTQHYHELKRKMVQFREEEVKRLTQLINNSRDTSSKLTDQVNLGEKILKLAELCRKLETEKEKVVPFFTSDPEAVENAQDMLNNDRNAPIDQELRTAMEENNREILQFLNPEYAYDEFVALENFYKRFNKVLLDKLAIDKQKKQLEKDNLFFKSLLKQYLDGVSVNEDVMAAPNPLLVINNRIQLNRPPVEQVEKTVIEAAHVIQNRIRQ</sequence>
<dbReference type="Pfam" id="PF14772">
    <property type="entry name" value="NYD-SP28"/>
    <property type="match status" value="1"/>
</dbReference>
<dbReference type="PANTHER" id="PTHR21625:SF0">
    <property type="entry name" value="DYNEIN REGULATORY COMPLEX SUBUNIT 2"/>
    <property type="match status" value="1"/>
</dbReference>
<evidence type="ECO:0000256" key="10">
    <source>
        <dbReference type="ARBA" id="ARBA00040899"/>
    </source>
</evidence>
<evidence type="ECO:0000256" key="4">
    <source>
        <dbReference type="ARBA" id="ARBA00023054"/>
    </source>
</evidence>
<evidence type="ECO:0000256" key="5">
    <source>
        <dbReference type="ARBA" id="ARBA00023069"/>
    </source>
</evidence>
<comment type="similarity">
    <text evidence="9">Belongs to the DRC2 family.</text>
</comment>
<gene>
    <name evidence="15" type="ORF">BSTOLATCC_MIC66211</name>
</gene>
<keyword evidence="4 12" id="KW-0175">Coiled coil</keyword>
<comment type="caution">
    <text evidence="15">The sequence shown here is derived from an EMBL/GenBank/DDBJ whole genome shotgun (WGS) entry which is preliminary data.</text>
</comment>
<evidence type="ECO:0000256" key="6">
    <source>
        <dbReference type="ARBA" id="ARBA00023212"/>
    </source>
</evidence>
<evidence type="ECO:0000256" key="2">
    <source>
        <dbReference type="ARBA" id="ARBA00022490"/>
    </source>
</evidence>
<feature type="coiled-coil region" evidence="12">
    <location>
        <begin position="256"/>
        <end position="322"/>
    </location>
</feature>
<feature type="region of interest" description="Disordered" evidence="13">
    <location>
        <begin position="188"/>
        <end position="210"/>
    </location>
</feature>
<dbReference type="InterPro" id="IPR039505">
    <property type="entry name" value="DRC1/2_N"/>
</dbReference>
<dbReference type="AlphaFoldDB" id="A0AAU9KFQ6"/>